<dbReference type="OrthoDB" id="2973973at2"/>
<evidence type="ECO:0000256" key="1">
    <source>
        <dbReference type="SAM" id="MobiDB-lite"/>
    </source>
</evidence>
<keyword evidence="3" id="KW-1185">Reference proteome</keyword>
<evidence type="ECO:0008006" key="4">
    <source>
        <dbReference type="Google" id="ProtNLM"/>
    </source>
</evidence>
<dbReference type="RefSeq" id="WP_139180858.1">
    <property type="nucleotide sequence ID" value="NZ_FMZB01000004.1"/>
</dbReference>
<proteinExistence type="predicted"/>
<evidence type="ECO:0000313" key="3">
    <source>
        <dbReference type="Proteomes" id="UP000198666"/>
    </source>
</evidence>
<gene>
    <name evidence="2" type="ORF">SAMN05421663_10498</name>
</gene>
<evidence type="ECO:0000313" key="2">
    <source>
        <dbReference type="EMBL" id="SDC78394.1"/>
    </source>
</evidence>
<feature type="compositionally biased region" description="Basic and acidic residues" evidence="1">
    <location>
        <begin position="40"/>
        <end position="55"/>
    </location>
</feature>
<accession>A0A1G6PFQ9</accession>
<protein>
    <recommendedName>
        <fullName evidence="4">DUF3813 domain-containing protein</fullName>
    </recommendedName>
</protein>
<feature type="compositionally biased region" description="Polar residues" evidence="1">
    <location>
        <begin position="13"/>
        <end position="26"/>
    </location>
</feature>
<dbReference type="AlphaFoldDB" id="A0A1G6PFQ9"/>
<reference evidence="3" key="1">
    <citation type="submission" date="2016-10" db="EMBL/GenBank/DDBJ databases">
        <authorList>
            <person name="Varghese N."/>
            <person name="Submissions S."/>
        </authorList>
    </citation>
    <scope>NUCLEOTIDE SEQUENCE [LARGE SCALE GENOMIC DNA]</scope>
    <source>
        <strain evidence="3">DSM 21620</strain>
    </source>
</reference>
<organism evidence="2 3">
    <name type="scientific">Terribacillus halophilus</name>
    <dbReference type="NCBI Taxonomy" id="361279"/>
    <lineage>
        <taxon>Bacteria</taxon>
        <taxon>Bacillati</taxon>
        <taxon>Bacillota</taxon>
        <taxon>Bacilli</taxon>
        <taxon>Bacillales</taxon>
        <taxon>Bacillaceae</taxon>
        <taxon>Terribacillus</taxon>
    </lineage>
</organism>
<dbReference type="Proteomes" id="UP000198666">
    <property type="component" value="Unassembled WGS sequence"/>
</dbReference>
<dbReference type="InterPro" id="IPR024217">
    <property type="entry name" value="DUF3813"/>
</dbReference>
<dbReference type="EMBL" id="FMZB01000004">
    <property type="protein sequence ID" value="SDC78394.1"/>
    <property type="molecule type" value="Genomic_DNA"/>
</dbReference>
<feature type="region of interest" description="Disordered" evidence="1">
    <location>
        <begin position="1"/>
        <end position="26"/>
    </location>
</feature>
<feature type="region of interest" description="Disordered" evidence="1">
    <location>
        <begin position="36"/>
        <end position="55"/>
    </location>
</feature>
<dbReference type="STRING" id="361279.SAMN05421663_10498"/>
<sequence>MENFFERAKQKVQGLTNKPSQDDTAATQDAIQSAYNDATAEEKQQLQDLQQKLDQ</sequence>
<name>A0A1G6PFQ9_9BACI</name>
<dbReference type="Pfam" id="PF12758">
    <property type="entry name" value="DUF3813"/>
    <property type="match status" value="1"/>
</dbReference>